<gene>
    <name evidence="3" type="ORF">OXPF_37860</name>
</gene>
<evidence type="ECO:0000256" key="2">
    <source>
        <dbReference type="ARBA" id="ARBA00023274"/>
    </source>
</evidence>
<dbReference type="CDD" id="cd06088">
    <property type="entry name" value="KOW_RPL14"/>
    <property type="match status" value="1"/>
</dbReference>
<keyword evidence="1" id="KW-0689">Ribosomal protein</keyword>
<name>A0A0P9ABY7_9CLOT</name>
<accession>A0A0P9ABY7</accession>
<dbReference type="PATRIC" id="fig|36849.3.peg.4004"/>
<evidence type="ECO:0000256" key="1">
    <source>
        <dbReference type="ARBA" id="ARBA00022980"/>
    </source>
</evidence>
<dbReference type="GO" id="GO:1990904">
    <property type="term" value="C:ribonucleoprotein complex"/>
    <property type="evidence" value="ECO:0007669"/>
    <property type="project" value="UniProtKB-KW"/>
</dbReference>
<evidence type="ECO:0000313" key="3">
    <source>
        <dbReference type="EMBL" id="KPU42611.1"/>
    </source>
</evidence>
<keyword evidence="4" id="KW-1185">Reference proteome</keyword>
<dbReference type="GO" id="GO:0005840">
    <property type="term" value="C:ribosome"/>
    <property type="evidence" value="ECO:0007669"/>
    <property type="project" value="UniProtKB-KW"/>
</dbReference>
<dbReference type="InterPro" id="IPR008991">
    <property type="entry name" value="Translation_prot_SH3-like_sf"/>
</dbReference>
<dbReference type="Proteomes" id="UP000050326">
    <property type="component" value="Unassembled WGS sequence"/>
</dbReference>
<dbReference type="AlphaFoldDB" id="A0A0P9ABY7"/>
<dbReference type="SUPFAM" id="SSF50104">
    <property type="entry name" value="Translation proteins SH3-like domain"/>
    <property type="match status" value="1"/>
</dbReference>
<sequence length="92" mass="10469">MESERIILGQIVRSKAGRDKDKYFVVMGLDGKEYALICDGELRKVEKPKRKKIKHLDVHNHVAHDVKAKIESNMRISNGDIKNSLKSLGLID</sequence>
<reference evidence="3 4" key="1">
    <citation type="submission" date="2015-09" db="EMBL/GenBank/DDBJ databases">
        <title>Genome sequence of Oxobacter pfennigii DSM 3222.</title>
        <authorList>
            <person name="Poehlein A."/>
            <person name="Bengelsdorf F.R."/>
            <person name="Schiel-Bengelsdorf B."/>
            <person name="Duerre P."/>
            <person name="Daniel R."/>
        </authorList>
    </citation>
    <scope>NUCLEOTIDE SEQUENCE [LARGE SCALE GENOMIC DNA]</scope>
    <source>
        <strain evidence="3 4">DSM 3222</strain>
    </source>
</reference>
<evidence type="ECO:0000313" key="4">
    <source>
        <dbReference type="Proteomes" id="UP000050326"/>
    </source>
</evidence>
<dbReference type="STRING" id="36849.OXPF_37860"/>
<organism evidence="3 4">
    <name type="scientific">Oxobacter pfennigii</name>
    <dbReference type="NCBI Taxonomy" id="36849"/>
    <lineage>
        <taxon>Bacteria</taxon>
        <taxon>Bacillati</taxon>
        <taxon>Bacillota</taxon>
        <taxon>Clostridia</taxon>
        <taxon>Eubacteriales</taxon>
        <taxon>Clostridiaceae</taxon>
        <taxon>Oxobacter</taxon>
    </lineage>
</organism>
<proteinExistence type="predicted"/>
<dbReference type="EMBL" id="LKET01000062">
    <property type="protein sequence ID" value="KPU42611.1"/>
    <property type="molecule type" value="Genomic_DNA"/>
</dbReference>
<comment type="caution">
    <text evidence="3">The sequence shown here is derived from an EMBL/GenBank/DDBJ whole genome shotgun (WGS) entry which is preliminary data.</text>
</comment>
<dbReference type="InterPro" id="IPR041985">
    <property type="entry name" value="Ribosomal_eL14_KOW"/>
</dbReference>
<evidence type="ECO:0008006" key="5">
    <source>
        <dbReference type="Google" id="ProtNLM"/>
    </source>
</evidence>
<keyword evidence="2" id="KW-0687">Ribonucleoprotein</keyword>
<dbReference type="RefSeq" id="WP_242854457.1">
    <property type="nucleotide sequence ID" value="NZ_LKET01000062.1"/>
</dbReference>
<protein>
    <recommendedName>
        <fullName evidence="5">50S ribosomal protein L14e</fullName>
    </recommendedName>
</protein>